<evidence type="ECO:0000259" key="8">
    <source>
        <dbReference type="Pfam" id="PF00696"/>
    </source>
</evidence>
<evidence type="ECO:0000256" key="3">
    <source>
        <dbReference type="ARBA" id="ARBA00022679"/>
    </source>
</evidence>
<evidence type="ECO:0000256" key="7">
    <source>
        <dbReference type="ARBA" id="ARBA00047872"/>
    </source>
</evidence>
<dbReference type="GO" id="GO:0009089">
    <property type="term" value="P:lysine biosynthetic process via diaminopimelate"/>
    <property type="evidence" value="ECO:0007669"/>
    <property type="project" value="TreeGrafter"/>
</dbReference>
<dbReference type="InterPro" id="IPR001048">
    <property type="entry name" value="Asp/Glu/Uridylate_kinase"/>
</dbReference>
<dbReference type="PANTHER" id="PTHR21499:SF3">
    <property type="entry name" value="ASPARTOKINASE"/>
    <property type="match status" value="1"/>
</dbReference>
<dbReference type="Proteomes" id="UP000663602">
    <property type="component" value="Chromosome"/>
</dbReference>
<dbReference type="GO" id="GO:0004072">
    <property type="term" value="F:aspartate kinase activity"/>
    <property type="evidence" value="ECO:0007669"/>
    <property type="project" value="InterPro"/>
</dbReference>
<dbReference type="EC" id="2.7.2.4" evidence="2"/>
<name>A0A975AEE8_9PROT</name>
<evidence type="ECO:0000256" key="1">
    <source>
        <dbReference type="ARBA" id="ARBA00010122"/>
    </source>
</evidence>
<evidence type="ECO:0000313" key="9">
    <source>
        <dbReference type="EMBL" id="QSW37867.1"/>
    </source>
</evidence>
<accession>A0A975AEE8</accession>
<reference evidence="9" key="1">
    <citation type="submission" date="2021-02" db="EMBL/GenBank/DDBJ databases">
        <authorList>
            <person name="Franco D."/>
        </authorList>
    </citation>
    <scope>NUCLEOTIDE SEQUENCE</scope>
    <source>
        <strain evidence="9">DICMUL</strain>
    </source>
</reference>
<keyword evidence="4" id="KW-0547">Nucleotide-binding</keyword>
<reference evidence="9" key="2">
    <citation type="submission" date="2021-03" db="EMBL/GenBank/DDBJ databases">
        <title>Alternative transmission patterns in independently acquired nutritional co-symbionts of Dictyopharidae planthoppers.</title>
        <authorList>
            <person name="Michalik A."/>
            <person name="Lukasik P."/>
        </authorList>
    </citation>
    <scope>NUCLEOTIDE SEQUENCE</scope>
    <source>
        <strain evidence="9">DICMUL</strain>
    </source>
</reference>
<evidence type="ECO:0000256" key="6">
    <source>
        <dbReference type="ARBA" id="ARBA00022840"/>
    </source>
</evidence>
<dbReference type="Gene3D" id="3.40.1160.10">
    <property type="entry name" value="Acetylglutamate kinase-like"/>
    <property type="match status" value="1"/>
</dbReference>
<dbReference type="Pfam" id="PF00696">
    <property type="entry name" value="AA_kinase"/>
    <property type="match status" value="1"/>
</dbReference>
<keyword evidence="3" id="KW-0808">Transferase</keyword>
<keyword evidence="5" id="KW-0418">Kinase</keyword>
<dbReference type="EMBL" id="CP071410">
    <property type="protein sequence ID" value="QSW37867.1"/>
    <property type="molecule type" value="Genomic_DNA"/>
</dbReference>
<evidence type="ECO:0000256" key="5">
    <source>
        <dbReference type="ARBA" id="ARBA00022777"/>
    </source>
</evidence>
<evidence type="ECO:0000256" key="2">
    <source>
        <dbReference type="ARBA" id="ARBA00013059"/>
    </source>
</evidence>
<dbReference type="GO" id="GO:0005829">
    <property type="term" value="C:cytosol"/>
    <property type="evidence" value="ECO:0007669"/>
    <property type="project" value="TreeGrafter"/>
</dbReference>
<dbReference type="PROSITE" id="PS00324">
    <property type="entry name" value="ASPARTOKINASE"/>
    <property type="match status" value="1"/>
</dbReference>
<dbReference type="SUPFAM" id="SSF53633">
    <property type="entry name" value="Carbamate kinase-like"/>
    <property type="match status" value="1"/>
</dbReference>
<evidence type="ECO:0000313" key="10">
    <source>
        <dbReference type="Proteomes" id="UP000663602"/>
    </source>
</evidence>
<dbReference type="InterPro" id="IPR036393">
    <property type="entry name" value="AceGlu_kinase-like_sf"/>
</dbReference>
<evidence type="ECO:0000256" key="4">
    <source>
        <dbReference type="ARBA" id="ARBA00022741"/>
    </source>
</evidence>
<proteinExistence type="inferred from homology"/>
<sequence length="378" mass="43221">MKTEIHKYGGTSLGTIQRIKNLIKNLSTNIHSKKIIIISAIYGHTNQLIKIFKKTHYNPNSKEAATIITLGEILAAALTTALIKTHTTIKTTFKTAWQIPIITHTHNHINTIKYVNIKSLKTTIKKYKIVIICGFQGTNKHQFLTKLDRGGSDTTALIITHVLKQRTCQLYKDVKGIHSLDPNKYKNTKSYQQINYKTLIELASIGSRIVNINTLYIAFKKHITIALKYSFENYKYTKTYTHISHKSTMVKLIHSSNMLLITIKHNINNLLKTINNKNITLSFLKATNNTLKILTSKEEANKLHQQLSHTKIQKVVCISIIGIGLHNCKKYSYTILKELNKNNISTYEINISETIVKIITHRKLEVKTIKIIRKIVKI</sequence>
<gene>
    <name evidence="9" type="ORF">JSR02_00150</name>
</gene>
<dbReference type="AlphaFoldDB" id="A0A975AEE8"/>
<dbReference type="PANTHER" id="PTHR21499">
    <property type="entry name" value="ASPARTATE KINASE"/>
    <property type="match status" value="1"/>
</dbReference>
<dbReference type="GO" id="GO:0009090">
    <property type="term" value="P:homoserine biosynthetic process"/>
    <property type="evidence" value="ECO:0007669"/>
    <property type="project" value="TreeGrafter"/>
</dbReference>
<dbReference type="InterPro" id="IPR018042">
    <property type="entry name" value="Aspartate_kinase_CS"/>
</dbReference>
<organism evidence="9 10">
    <name type="scientific">Candidatus Vidania fulgoroideorum</name>
    <dbReference type="NCBI Taxonomy" id="881286"/>
    <lineage>
        <taxon>Bacteria</taxon>
        <taxon>Pseudomonadati</taxon>
        <taxon>Pseudomonadota</taxon>
        <taxon>Betaproteobacteria</taxon>
        <taxon>Candidatus Vidania</taxon>
    </lineage>
</organism>
<comment type="catalytic activity">
    <reaction evidence="7">
        <text>L-aspartate + ATP = 4-phospho-L-aspartate + ADP</text>
        <dbReference type="Rhea" id="RHEA:23776"/>
        <dbReference type="ChEBI" id="CHEBI:29991"/>
        <dbReference type="ChEBI" id="CHEBI:30616"/>
        <dbReference type="ChEBI" id="CHEBI:57535"/>
        <dbReference type="ChEBI" id="CHEBI:456216"/>
        <dbReference type="EC" id="2.7.2.4"/>
    </reaction>
</comment>
<protein>
    <recommendedName>
        <fullName evidence="2">aspartate kinase</fullName>
        <ecNumber evidence="2">2.7.2.4</ecNumber>
    </recommendedName>
</protein>
<keyword evidence="6" id="KW-0067">ATP-binding</keyword>
<comment type="similarity">
    <text evidence="1">Belongs to the aspartokinase family.</text>
</comment>
<feature type="domain" description="Aspartate/glutamate/uridylate kinase" evidence="8">
    <location>
        <begin position="4"/>
        <end position="223"/>
    </location>
</feature>